<evidence type="ECO:0000256" key="9">
    <source>
        <dbReference type="RuleBase" id="RU000556"/>
    </source>
</evidence>
<dbReference type="InterPro" id="IPR006359">
    <property type="entry name" value="Tscrpt_elong_fac_GreA"/>
</dbReference>
<evidence type="ECO:0000256" key="6">
    <source>
        <dbReference type="ARBA" id="ARBA00024916"/>
    </source>
</evidence>
<dbReference type="InterPro" id="IPR001437">
    <property type="entry name" value="Tscrpt_elong_fac_GreA/B_C"/>
</dbReference>
<dbReference type="Pfam" id="PF01272">
    <property type="entry name" value="GreA_GreB"/>
    <property type="match status" value="1"/>
</dbReference>
<evidence type="ECO:0000256" key="4">
    <source>
        <dbReference type="ARBA" id="ARBA00023125"/>
    </source>
</evidence>
<evidence type="ECO:0000313" key="12">
    <source>
        <dbReference type="EMBL" id="BDB95905.1"/>
    </source>
</evidence>
<dbReference type="PANTHER" id="PTHR30437">
    <property type="entry name" value="TRANSCRIPTION ELONGATION FACTOR GREA"/>
    <property type="match status" value="1"/>
</dbReference>
<dbReference type="NCBIfam" id="NF001264">
    <property type="entry name" value="PRK00226.1-5"/>
    <property type="match status" value="1"/>
</dbReference>
<keyword evidence="12" id="KW-0648">Protein biosynthesis</keyword>
<keyword evidence="4 8" id="KW-0238">DNA-binding</keyword>
<evidence type="ECO:0000256" key="1">
    <source>
        <dbReference type="ARBA" id="ARBA00008213"/>
    </source>
</evidence>
<dbReference type="NCBIfam" id="TIGR01462">
    <property type="entry name" value="greA"/>
    <property type="match status" value="1"/>
</dbReference>
<proteinExistence type="inferred from homology"/>
<keyword evidence="12" id="KW-0251">Elongation factor</keyword>
<gene>
    <name evidence="8 12" type="primary">greA</name>
    <name evidence="12" type="ORF">HYD_0380</name>
</gene>
<organism evidence="12 13">
    <name type="scientific">Candidatus Hydrogenosomobacter endosymbioticus</name>
    <dbReference type="NCBI Taxonomy" id="2558174"/>
    <lineage>
        <taxon>Bacteria</taxon>
        <taxon>Pseudomonadati</taxon>
        <taxon>Pseudomonadota</taxon>
        <taxon>Alphaproteobacteria</taxon>
        <taxon>Holosporales</taxon>
        <taxon>Holosporaceae</taxon>
        <taxon>Candidatus Hydrogenosomobacter</taxon>
    </lineage>
</organism>
<dbReference type="PIRSF" id="PIRSF006092">
    <property type="entry name" value="GreA_GreB"/>
    <property type="match status" value="1"/>
</dbReference>
<dbReference type="GO" id="GO:0003746">
    <property type="term" value="F:translation elongation factor activity"/>
    <property type="evidence" value="ECO:0007669"/>
    <property type="project" value="UniProtKB-KW"/>
</dbReference>
<evidence type="ECO:0000256" key="7">
    <source>
        <dbReference type="ARBA" id="ARBA00030776"/>
    </source>
</evidence>
<evidence type="ECO:0000256" key="5">
    <source>
        <dbReference type="ARBA" id="ARBA00023163"/>
    </source>
</evidence>
<dbReference type="SUPFAM" id="SSF46557">
    <property type="entry name" value="GreA transcript cleavage protein, N-terminal domain"/>
    <property type="match status" value="1"/>
</dbReference>
<keyword evidence="3 8" id="KW-0805">Transcription regulation</keyword>
<accession>A0ABM7V824</accession>
<feature type="domain" description="Transcription elongation factor GreA/GreB C-terminal" evidence="10">
    <location>
        <begin position="86"/>
        <end position="155"/>
    </location>
</feature>
<dbReference type="Proteomes" id="UP001320209">
    <property type="component" value="Chromosome"/>
</dbReference>
<dbReference type="InterPro" id="IPR028624">
    <property type="entry name" value="Tscrpt_elong_fac_GreA/B"/>
</dbReference>
<keyword evidence="13" id="KW-1185">Reference proteome</keyword>
<dbReference type="SUPFAM" id="SSF54534">
    <property type="entry name" value="FKBP-like"/>
    <property type="match status" value="1"/>
</dbReference>
<keyword evidence="5 8" id="KW-0804">Transcription</keyword>
<dbReference type="Gene3D" id="1.10.287.180">
    <property type="entry name" value="Transcription elongation factor, GreA/GreB, N-terminal domain"/>
    <property type="match status" value="1"/>
</dbReference>
<dbReference type="HAMAP" id="MF_00105">
    <property type="entry name" value="GreA_GreB"/>
    <property type="match status" value="1"/>
</dbReference>
<comment type="similarity">
    <text evidence="1 8 9">Belongs to the GreA/GreB family.</text>
</comment>
<dbReference type="InterPro" id="IPR018151">
    <property type="entry name" value="TF_GreA/GreB_CS"/>
</dbReference>
<feature type="domain" description="Transcription elongation factor GreA/GreB N-terminal" evidence="11">
    <location>
        <begin position="6"/>
        <end position="75"/>
    </location>
</feature>
<evidence type="ECO:0000259" key="10">
    <source>
        <dbReference type="Pfam" id="PF01272"/>
    </source>
</evidence>
<dbReference type="InterPro" id="IPR036805">
    <property type="entry name" value="Tscrpt_elong_fac_GreA/B_N_sf"/>
</dbReference>
<dbReference type="Pfam" id="PF03449">
    <property type="entry name" value="GreA_GreB_N"/>
    <property type="match status" value="1"/>
</dbReference>
<sequence>MPKSFLITKKGFERLKDELKHLKTVERQEVAKEIADARKHGDFSENAEYHAAKEKYAFIENRIAKIEQRLSSVEVVDVSSVSGPNICFGAFVRLIDDVTRVPVTYQIVGEDEADIKRGLLSCEAPLAKALIGKKEGDVIEFVTPNGEKCYAIDSVFYEQQT</sequence>
<dbReference type="Gene3D" id="3.10.50.30">
    <property type="entry name" value="Transcription elongation factor, GreA/GreB, C-terminal domain"/>
    <property type="match status" value="1"/>
</dbReference>
<reference evidence="12" key="1">
    <citation type="submission" date="2021-10" db="EMBL/GenBank/DDBJ databases">
        <title>Genome Sequence of The Candidatus Hydrogeosomobacter endosymbioticus, an Intracellular Bacterial Symbiont of the Anaerobic Ciliate GW7.</title>
        <authorList>
            <person name="Shiohama Y."/>
            <person name="Shinzato N."/>
        </authorList>
    </citation>
    <scope>NUCLEOTIDE SEQUENCE [LARGE SCALE GENOMIC DNA]</scope>
    <source>
        <strain evidence="12">200920</strain>
    </source>
</reference>
<dbReference type="InterPro" id="IPR022691">
    <property type="entry name" value="Tscrpt_elong_fac_GreA/B_N"/>
</dbReference>
<dbReference type="InterPro" id="IPR036953">
    <property type="entry name" value="GreA/GreB_C_sf"/>
</dbReference>
<evidence type="ECO:0000256" key="3">
    <source>
        <dbReference type="ARBA" id="ARBA00023015"/>
    </source>
</evidence>
<dbReference type="PANTHER" id="PTHR30437:SF4">
    <property type="entry name" value="TRANSCRIPTION ELONGATION FACTOR GREA"/>
    <property type="match status" value="1"/>
</dbReference>
<dbReference type="NCBIfam" id="NF001261">
    <property type="entry name" value="PRK00226.1-2"/>
    <property type="match status" value="1"/>
</dbReference>
<evidence type="ECO:0000313" key="13">
    <source>
        <dbReference type="Proteomes" id="UP001320209"/>
    </source>
</evidence>
<dbReference type="InterPro" id="IPR023459">
    <property type="entry name" value="Tscrpt_elong_fac_GreA/B_fam"/>
</dbReference>
<name>A0ABM7V824_9PROT</name>
<dbReference type="RefSeq" id="WP_236865135.1">
    <property type="nucleotide sequence ID" value="NZ_AP025225.1"/>
</dbReference>
<evidence type="ECO:0000259" key="11">
    <source>
        <dbReference type="Pfam" id="PF03449"/>
    </source>
</evidence>
<dbReference type="PROSITE" id="PS00829">
    <property type="entry name" value="GREAB_1"/>
    <property type="match status" value="1"/>
</dbReference>
<evidence type="ECO:0000256" key="8">
    <source>
        <dbReference type="HAMAP-Rule" id="MF_00105"/>
    </source>
</evidence>
<dbReference type="NCBIfam" id="NF001263">
    <property type="entry name" value="PRK00226.1-4"/>
    <property type="match status" value="1"/>
</dbReference>
<protein>
    <recommendedName>
        <fullName evidence="2 8">Transcription elongation factor GreA</fullName>
    </recommendedName>
    <alternativeName>
        <fullName evidence="7 8">Transcript cleavage factor GreA</fullName>
    </alternativeName>
</protein>
<evidence type="ECO:0000256" key="2">
    <source>
        <dbReference type="ARBA" id="ARBA00013729"/>
    </source>
</evidence>
<dbReference type="EMBL" id="AP025225">
    <property type="protein sequence ID" value="BDB95905.1"/>
    <property type="molecule type" value="Genomic_DNA"/>
</dbReference>
<comment type="function">
    <text evidence="6 8 9">Necessary for efficient RNA polymerase transcription elongation past template-encoded arresting sites. The arresting sites in DNA have the property of trapping a certain fraction of elongating RNA polymerases that pass through, resulting in locked ternary complexes. Cleavage of the nascent transcript by cleavage factors such as GreA or GreB allows the resumption of elongation from the new 3'terminus. GreA releases sequences of 2 to 3 nucleotides.</text>
</comment>